<dbReference type="InterPro" id="IPR036249">
    <property type="entry name" value="Thioredoxin-like_sf"/>
</dbReference>
<evidence type="ECO:0000256" key="4">
    <source>
        <dbReference type="ARBA" id="ARBA00023284"/>
    </source>
</evidence>
<dbReference type="OrthoDB" id="705223at2"/>
<evidence type="ECO:0000256" key="1">
    <source>
        <dbReference type="ARBA" id="ARBA00004196"/>
    </source>
</evidence>
<keyword evidence="5" id="KW-0732">Signal</keyword>
<proteinExistence type="predicted"/>
<keyword evidence="3" id="KW-1015">Disulfide bond</keyword>
<dbReference type="Pfam" id="PF14289">
    <property type="entry name" value="DUF4369"/>
    <property type="match status" value="1"/>
</dbReference>
<evidence type="ECO:0000259" key="6">
    <source>
        <dbReference type="PROSITE" id="PS51352"/>
    </source>
</evidence>
<dbReference type="Gene3D" id="3.40.30.10">
    <property type="entry name" value="Glutaredoxin"/>
    <property type="match status" value="1"/>
</dbReference>
<dbReference type="PROSITE" id="PS00194">
    <property type="entry name" value="THIOREDOXIN_1"/>
    <property type="match status" value="1"/>
</dbReference>
<comment type="subcellular location">
    <subcellularLocation>
        <location evidence="1">Cell envelope</location>
    </subcellularLocation>
</comment>
<dbReference type="SUPFAM" id="SSF52833">
    <property type="entry name" value="Thioredoxin-like"/>
    <property type="match status" value="1"/>
</dbReference>
<dbReference type="EMBL" id="PVBQ01000002">
    <property type="protein sequence ID" value="PRD49008.1"/>
    <property type="molecule type" value="Genomic_DNA"/>
</dbReference>
<feature type="domain" description="Thioredoxin" evidence="6">
    <location>
        <begin position="219"/>
        <end position="358"/>
    </location>
</feature>
<dbReference type="Pfam" id="PF00578">
    <property type="entry name" value="AhpC-TSA"/>
    <property type="match status" value="1"/>
</dbReference>
<dbReference type="CDD" id="cd02966">
    <property type="entry name" value="TlpA_like_family"/>
    <property type="match status" value="1"/>
</dbReference>
<dbReference type="InterPro" id="IPR013766">
    <property type="entry name" value="Thioredoxin_domain"/>
</dbReference>
<evidence type="ECO:0000313" key="8">
    <source>
        <dbReference type="Proteomes" id="UP000239711"/>
    </source>
</evidence>
<dbReference type="PROSITE" id="PS51352">
    <property type="entry name" value="THIOREDOXIN_2"/>
    <property type="match status" value="1"/>
</dbReference>
<dbReference type="GO" id="GO:0016209">
    <property type="term" value="F:antioxidant activity"/>
    <property type="evidence" value="ECO:0007669"/>
    <property type="project" value="InterPro"/>
</dbReference>
<dbReference type="InterPro" id="IPR025380">
    <property type="entry name" value="DUF4369"/>
</dbReference>
<dbReference type="PANTHER" id="PTHR42852">
    <property type="entry name" value="THIOL:DISULFIDE INTERCHANGE PROTEIN DSBE"/>
    <property type="match status" value="1"/>
</dbReference>
<protein>
    <recommendedName>
        <fullName evidence="6">Thioredoxin domain-containing protein</fullName>
    </recommendedName>
</protein>
<evidence type="ECO:0000313" key="7">
    <source>
        <dbReference type="EMBL" id="PRD49008.1"/>
    </source>
</evidence>
<feature type="signal peptide" evidence="5">
    <location>
        <begin position="1"/>
        <end position="32"/>
    </location>
</feature>
<dbReference type="AlphaFoldDB" id="A0A2S9J897"/>
<sequence length="358" mass="41474">MADRGCFRKVKNMTRFSLIILVSLLTHALTKAQEPFTLKGTIDTTENSIYYFYYKVGDSAVTDTVRLKKGGAFEISGSIEEPTLVYVSIEDKYNPRVVGDFVIYQAWIEPGEEHVFRGFRKWQKGVHNCEISNSKNDVLAREWLALYNKANEDKENHDQLRFISDHLDSYFVLTVLYGKLRRNEDLSLVRDLLSRMPAHLQSTFRYKQCQDMLVVKENLSIGSTFPNFEQADTSSNMQRLSDIRKNKFILVDFWASWCGPCRAESPYLVKAYSQYHEKGFDIIGVSLDKDRDEWIQAIHDDKQVWHHVSDLKGFDNEVAKSLYIRSIPSNFLLDPTGKIIARDIRGEELMRLLGEILN</sequence>
<gene>
    <name evidence="7" type="ORF">C5745_03490</name>
</gene>
<evidence type="ECO:0000256" key="3">
    <source>
        <dbReference type="ARBA" id="ARBA00023157"/>
    </source>
</evidence>
<name>A0A2S9J897_9SPHI</name>
<comment type="caution">
    <text evidence="7">The sequence shown here is derived from an EMBL/GenBank/DDBJ whole genome shotgun (WGS) entry which is preliminary data.</text>
</comment>
<dbReference type="InterPro" id="IPR017937">
    <property type="entry name" value="Thioredoxin_CS"/>
</dbReference>
<dbReference type="PANTHER" id="PTHR42852:SF6">
    <property type="entry name" value="THIOL:DISULFIDE INTERCHANGE PROTEIN DSBE"/>
    <property type="match status" value="1"/>
</dbReference>
<reference evidence="7 8" key="1">
    <citation type="submission" date="2018-02" db="EMBL/GenBank/DDBJ databases">
        <title>The draft genome of Sphingobacterium sp. 5JN-11.</title>
        <authorList>
            <person name="Liu L."/>
            <person name="Li L."/>
            <person name="Liang L."/>
            <person name="Zhang X."/>
            <person name="Wang T."/>
        </authorList>
    </citation>
    <scope>NUCLEOTIDE SEQUENCE [LARGE SCALE GENOMIC DNA]</scope>
    <source>
        <strain evidence="7 8">5JN-11</strain>
    </source>
</reference>
<evidence type="ECO:0000256" key="5">
    <source>
        <dbReference type="SAM" id="SignalP"/>
    </source>
</evidence>
<keyword evidence="8" id="KW-1185">Reference proteome</keyword>
<evidence type="ECO:0000256" key="2">
    <source>
        <dbReference type="ARBA" id="ARBA00022748"/>
    </source>
</evidence>
<feature type="chain" id="PRO_5015677667" description="Thioredoxin domain-containing protein" evidence="5">
    <location>
        <begin position="33"/>
        <end position="358"/>
    </location>
</feature>
<organism evidence="7 8">
    <name type="scientific">Sphingobacterium haloxyli</name>
    <dbReference type="NCBI Taxonomy" id="2100533"/>
    <lineage>
        <taxon>Bacteria</taxon>
        <taxon>Pseudomonadati</taxon>
        <taxon>Bacteroidota</taxon>
        <taxon>Sphingobacteriia</taxon>
        <taxon>Sphingobacteriales</taxon>
        <taxon>Sphingobacteriaceae</taxon>
        <taxon>Sphingobacterium</taxon>
    </lineage>
</organism>
<dbReference type="InterPro" id="IPR050553">
    <property type="entry name" value="Thioredoxin_ResA/DsbE_sf"/>
</dbReference>
<keyword evidence="4" id="KW-0676">Redox-active center</keyword>
<accession>A0A2S9J897</accession>
<keyword evidence="2" id="KW-0201">Cytochrome c-type biogenesis</keyword>
<dbReference type="Proteomes" id="UP000239711">
    <property type="component" value="Unassembled WGS sequence"/>
</dbReference>
<dbReference type="InterPro" id="IPR000866">
    <property type="entry name" value="AhpC/TSA"/>
</dbReference>
<dbReference type="GO" id="GO:0017004">
    <property type="term" value="P:cytochrome complex assembly"/>
    <property type="evidence" value="ECO:0007669"/>
    <property type="project" value="UniProtKB-KW"/>
</dbReference>
<dbReference type="GO" id="GO:0030313">
    <property type="term" value="C:cell envelope"/>
    <property type="evidence" value="ECO:0007669"/>
    <property type="project" value="UniProtKB-SubCell"/>
</dbReference>
<dbReference type="GO" id="GO:0016491">
    <property type="term" value="F:oxidoreductase activity"/>
    <property type="evidence" value="ECO:0007669"/>
    <property type="project" value="InterPro"/>
</dbReference>